<dbReference type="InParanoid" id="A0A0C3PZV8"/>
<dbReference type="OrthoDB" id="3257429at2759"/>
<dbReference type="Proteomes" id="UP000054217">
    <property type="component" value="Unassembled WGS sequence"/>
</dbReference>
<protein>
    <submittedName>
        <fullName evidence="4">Uncharacterized protein</fullName>
    </submittedName>
</protein>
<evidence type="ECO:0000313" key="4">
    <source>
        <dbReference type="EMBL" id="KIO15044.1"/>
    </source>
</evidence>
<dbReference type="EMBL" id="KN831944">
    <property type="protein sequence ID" value="KIO15044.1"/>
    <property type="molecule type" value="Genomic_DNA"/>
</dbReference>
<feature type="region of interest" description="Disordered" evidence="1">
    <location>
        <begin position="78"/>
        <end position="103"/>
    </location>
</feature>
<keyword evidence="5" id="KW-1185">Reference proteome</keyword>
<keyword evidence="3" id="KW-0732">Signal</keyword>
<keyword evidence="2" id="KW-0812">Transmembrane</keyword>
<keyword evidence="2" id="KW-0472">Membrane</keyword>
<evidence type="ECO:0000256" key="3">
    <source>
        <dbReference type="SAM" id="SignalP"/>
    </source>
</evidence>
<dbReference type="HOGENOM" id="CLU_116397_0_0_1"/>
<evidence type="ECO:0000313" key="5">
    <source>
        <dbReference type="Proteomes" id="UP000054217"/>
    </source>
</evidence>
<reference evidence="4 5" key="1">
    <citation type="submission" date="2014-04" db="EMBL/GenBank/DDBJ databases">
        <authorList>
            <consortium name="DOE Joint Genome Institute"/>
            <person name="Kuo A."/>
            <person name="Kohler A."/>
            <person name="Costa M.D."/>
            <person name="Nagy L.G."/>
            <person name="Floudas D."/>
            <person name="Copeland A."/>
            <person name="Barry K.W."/>
            <person name="Cichocki N."/>
            <person name="Veneault-Fourrey C."/>
            <person name="LaButti K."/>
            <person name="Lindquist E.A."/>
            <person name="Lipzen A."/>
            <person name="Lundell T."/>
            <person name="Morin E."/>
            <person name="Murat C."/>
            <person name="Sun H."/>
            <person name="Tunlid A."/>
            <person name="Henrissat B."/>
            <person name="Grigoriev I.V."/>
            <person name="Hibbett D.S."/>
            <person name="Martin F."/>
            <person name="Nordberg H.P."/>
            <person name="Cantor M.N."/>
            <person name="Hua S.X."/>
        </authorList>
    </citation>
    <scope>NUCLEOTIDE SEQUENCE [LARGE SCALE GENOMIC DNA]</scope>
    <source>
        <strain evidence="4 5">Marx 270</strain>
    </source>
</reference>
<accession>A0A0C3PZV8</accession>
<feature type="transmembrane region" description="Helical" evidence="2">
    <location>
        <begin position="171"/>
        <end position="192"/>
    </location>
</feature>
<evidence type="ECO:0000256" key="1">
    <source>
        <dbReference type="SAM" id="MobiDB-lite"/>
    </source>
</evidence>
<organism evidence="4 5">
    <name type="scientific">Pisolithus tinctorius Marx 270</name>
    <dbReference type="NCBI Taxonomy" id="870435"/>
    <lineage>
        <taxon>Eukaryota</taxon>
        <taxon>Fungi</taxon>
        <taxon>Dikarya</taxon>
        <taxon>Basidiomycota</taxon>
        <taxon>Agaricomycotina</taxon>
        <taxon>Agaricomycetes</taxon>
        <taxon>Agaricomycetidae</taxon>
        <taxon>Boletales</taxon>
        <taxon>Sclerodermatineae</taxon>
        <taxon>Pisolithaceae</taxon>
        <taxon>Pisolithus</taxon>
    </lineage>
</organism>
<proteinExistence type="predicted"/>
<dbReference type="AlphaFoldDB" id="A0A0C3PZV8"/>
<reference evidence="5" key="2">
    <citation type="submission" date="2015-01" db="EMBL/GenBank/DDBJ databases">
        <title>Evolutionary Origins and Diversification of the Mycorrhizal Mutualists.</title>
        <authorList>
            <consortium name="DOE Joint Genome Institute"/>
            <consortium name="Mycorrhizal Genomics Consortium"/>
            <person name="Kohler A."/>
            <person name="Kuo A."/>
            <person name="Nagy L.G."/>
            <person name="Floudas D."/>
            <person name="Copeland A."/>
            <person name="Barry K.W."/>
            <person name="Cichocki N."/>
            <person name="Veneault-Fourrey C."/>
            <person name="LaButti K."/>
            <person name="Lindquist E.A."/>
            <person name="Lipzen A."/>
            <person name="Lundell T."/>
            <person name="Morin E."/>
            <person name="Murat C."/>
            <person name="Riley R."/>
            <person name="Ohm R."/>
            <person name="Sun H."/>
            <person name="Tunlid A."/>
            <person name="Henrissat B."/>
            <person name="Grigoriev I.V."/>
            <person name="Hibbett D.S."/>
            <person name="Martin F."/>
        </authorList>
    </citation>
    <scope>NUCLEOTIDE SEQUENCE [LARGE SCALE GENOMIC DNA]</scope>
    <source>
        <strain evidence="5">Marx 270</strain>
    </source>
</reference>
<keyword evidence="2" id="KW-1133">Transmembrane helix</keyword>
<gene>
    <name evidence="4" type="ORF">M404DRAFT_118526</name>
</gene>
<name>A0A0C3PZV8_PISTI</name>
<evidence type="ECO:0000256" key="2">
    <source>
        <dbReference type="SAM" id="Phobius"/>
    </source>
</evidence>
<feature type="signal peptide" evidence="3">
    <location>
        <begin position="1"/>
        <end position="18"/>
    </location>
</feature>
<feature type="chain" id="PRO_5002177227" evidence="3">
    <location>
        <begin position="19"/>
        <end position="193"/>
    </location>
</feature>
<sequence>MRVIQFLNFLLWVAWASAQTQTVPDAAGATVVEVLTTDARGAAATSILYDFHATLSTLSPSTTTNSLLNQLTQTTATATTSTPAGGGGVVEQPASEALTPGGPTPYTYTTTNALGETVTMEGIFTPTGPATVLPTPTTTGTILNYSSWLAMVGTNTVAANAAGRISLSIATGWYCLVVMVMTGLASGTWIVIS</sequence>